<dbReference type="EC" id="4.6.1.1" evidence="2"/>
<dbReference type="OrthoDB" id="54411at2"/>
<keyword evidence="2" id="KW-0456">Lyase</keyword>
<protein>
    <submittedName>
        <fullName evidence="2">pH-sensitive adenylate cyclase</fullName>
        <ecNumber evidence="2">4.6.1.1</ecNumber>
    </submittedName>
</protein>
<dbReference type="GO" id="GO:0015031">
    <property type="term" value="P:protein transport"/>
    <property type="evidence" value="ECO:0007669"/>
    <property type="project" value="InterPro"/>
</dbReference>
<dbReference type="STRING" id="311410.LA5095_03811"/>
<dbReference type="GeneID" id="97672358"/>
<proteinExistence type="predicted"/>
<dbReference type="Pfam" id="PF04052">
    <property type="entry name" value="TolB_N"/>
    <property type="match status" value="1"/>
</dbReference>
<dbReference type="Gene3D" id="3.40.50.10070">
    <property type="entry name" value="TolB, N-terminal domain"/>
    <property type="match status" value="1"/>
</dbReference>
<dbReference type="RefSeq" id="WP_055117714.1">
    <property type="nucleotide sequence ID" value="NZ_CXWA01000004.1"/>
</dbReference>
<dbReference type="InterPro" id="IPR011990">
    <property type="entry name" value="TPR-like_helical_dom_sf"/>
</dbReference>
<evidence type="ECO:0000313" key="2">
    <source>
        <dbReference type="EMBL" id="CTQ77317.1"/>
    </source>
</evidence>
<name>A0A0M7ARN8_9HYPH</name>
<dbReference type="PANTHER" id="PTHR43081:SF19">
    <property type="entry name" value="PH-SENSITIVE ADENYLATE CYCLASE RV1264"/>
    <property type="match status" value="1"/>
</dbReference>
<organism evidence="2 3">
    <name type="scientific">Roseibium album</name>
    <dbReference type="NCBI Taxonomy" id="311410"/>
    <lineage>
        <taxon>Bacteria</taxon>
        <taxon>Pseudomonadati</taxon>
        <taxon>Pseudomonadota</taxon>
        <taxon>Alphaproteobacteria</taxon>
        <taxon>Hyphomicrobiales</taxon>
        <taxon>Stappiaceae</taxon>
        <taxon>Roseibium</taxon>
    </lineage>
</organism>
<dbReference type="EMBL" id="CXWC01000013">
    <property type="protein sequence ID" value="CTQ77317.1"/>
    <property type="molecule type" value="Genomic_DNA"/>
</dbReference>
<accession>A0A0M7ARN8</accession>
<dbReference type="SUPFAM" id="SSF52964">
    <property type="entry name" value="TolB, N-terminal domain"/>
    <property type="match status" value="1"/>
</dbReference>
<sequence length="577" mass="63728">MTKTRPERRLAAIVAADVVGYSRMMEQDEVGTLNRLKDFERNVVEPAVEEHFGRIVKRMGDGYIVQFQSIVSAVECAMEWQKASDAQITFRIGVNLGDVIVEDDDIYGEGVNLAARLESVANPGEILVSEDVFRQSGGKVSATFQDLGEKTLKNISEPVRVFRLASDEPNSPDTLASRPADDAQTSWKVATVLVSPFRHLGSGGDAASLASGLTETLAAALAHFEEFKIIDPGSATHKISNLGTLDAGRQLGVEYVLEGSVQISGQKVRVGVQLIDVASGSRVWSDTINREFEDAFELQDDITAFVASTMSDAVGEEWAKAILAKPDAALDPHEQMIRGLQLLHRGNPKDCANARAFFEKLVQSDPNGMFPKLCLCWTYASELSGGWPLGREDALEFSLREMRDLMRRYPRSAHIHRLVSRLCIFDGDHAQGVAHAERAYELNPYNSDMMMALGLAKLWNGEHDTAVVLLEKAFSTNRYAPDIFKIYLALAYYLTGRFDDGLKLFDSIEGTTSVTQIYRILNLVGLQQIEEARAEAQSWLNNNAGSKLGDAQSINSFRHQEDREQIFAALRMAGLSQ</sequence>
<evidence type="ECO:0000313" key="3">
    <source>
        <dbReference type="Proteomes" id="UP000049983"/>
    </source>
</evidence>
<dbReference type="InterPro" id="IPR007195">
    <property type="entry name" value="TolB_N"/>
</dbReference>
<gene>
    <name evidence="2" type="ORF">LA5096_05093</name>
</gene>
<dbReference type="Pfam" id="PF00211">
    <property type="entry name" value="Guanylate_cyc"/>
    <property type="match status" value="1"/>
</dbReference>
<reference evidence="3" key="1">
    <citation type="submission" date="2015-07" db="EMBL/GenBank/DDBJ databases">
        <authorList>
            <person name="Rodrigo-Torres Lidia"/>
            <person name="Arahal R.David."/>
        </authorList>
    </citation>
    <scope>NUCLEOTIDE SEQUENCE [LARGE SCALE GENOMIC DNA]</scope>
    <source>
        <strain evidence="3">CECT 5096</strain>
    </source>
</reference>
<dbReference type="GO" id="GO:0042597">
    <property type="term" value="C:periplasmic space"/>
    <property type="evidence" value="ECO:0007669"/>
    <property type="project" value="InterPro"/>
</dbReference>
<dbReference type="InterPro" id="IPR001054">
    <property type="entry name" value="A/G_cyclase"/>
</dbReference>
<dbReference type="GO" id="GO:0035556">
    <property type="term" value="P:intracellular signal transduction"/>
    <property type="evidence" value="ECO:0007669"/>
    <property type="project" value="InterPro"/>
</dbReference>
<dbReference type="SUPFAM" id="SSF48452">
    <property type="entry name" value="TPR-like"/>
    <property type="match status" value="1"/>
</dbReference>
<dbReference type="PANTHER" id="PTHR43081">
    <property type="entry name" value="ADENYLATE CYCLASE, TERMINAL-DIFFERENTIATION SPECIFIC-RELATED"/>
    <property type="match status" value="1"/>
</dbReference>
<keyword evidence="3" id="KW-1185">Reference proteome</keyword>
<dbReference type="GO" id="GO:0004016">
    <property type="term" value="F:adenylate cyclase activity"/>
    <property type="evidence" value="ECO:0007669"/>
    <property type="project" value="UniProtKB-EC"/>
</dbReference>
<dbReference type="Proteomes" id="UP000049983">
    <property type="component" value="Unassembled WGS sequence"/>
</dbReference>
<dbReference type="SMART" id="SM00044">
    <property type="entry name" value="CYCc"/>
    <property type="match status" value="1"/>
</dbReference>
<dbReference type="PROSITE" id="PS50125">
    <property type="entry name" value="GUANYLATE_CYCLASE_2"/>
    <property type="match status" value="1"/>
</dbReference>
<dbReference type="Gene3D" id="3.30.70.1230">
    <property type="entry name" value="Nucleotide cyclase"/>
    <property type="match status" value="1"/>
</dbReference>
<dbReference type="AlphaFoldDB" id="A0A0M7ARN8"/>
<dbReference type="InterPro" id="IPR050697">
    <property type="entry name" value="Adenylyl/Guanylyl_Cyclase_3/4"/>
</dbReference>
<feature type="domain" description="Guanylate cyclase" evidence="1">
    <location>
        <begin position="12"/>
        <end position="118"/>
    </location>
</feature>
<dbReference type="InterPro" id="IPR029787">
    <property type="entry name" value="Nucleotide_cyclase"/>
</dbReference>
<dbReference type="Gene3D" id="1.25.40.10">
    <property type="entry name" value="Tetratricopeptide repeat domain"/>
    <property type="match status" value="1"/>
</dbReference>
<dbReference type="SUPFAM" id="SSF55073">
    <property type="entry name" value="Nucleotide cyclase"/>
    <property type="match status" value="1"/>
</dbReference>
<evidence type="ECO:0000259" key="1">
    <source>
        <dbReference type="PROSITE" id="PS50125"/>
    </source>
</evidence>
<dbReference type="CDD" id="cd07302">
    <property type="entry name" value="CHD"/>
    <property type="match status" value="1"/>
</dbReference>
<dbReference type="GO" id="GO:0006171">
    <property type="term" value="P:cAMP biosynthetic process"/>
    <property type="evidence" value="ECO:0007669"/>
    <property type="project" value="TreeGrafter"/>
</dbReference>